<dbReference type="Pfam" id="PF02152">
    <property type="entry name" value="FolB"/>
    <property type="match status" value="1"/>
</dbReference>
<evidence type="ECO:0000313" key="11">
    <source>
        <dbReference type="EMBL" id="PXY95429.1"/>
    </source>
</evidence>
<dbReference type="GO" id="GO:0046656">
    <property type="term" value="P:folic acid biosynthetic process"/>
    <property type="evidence" value="ECO:0007669"/>
    <property type="project" value="UniProtKB-UniRule"/>
</dbReference>
<dbReference type="GO" id="GO:0016853">
    <property type="term" value="F:isomerase activity"/>
    <property type="evidence" value="ECO:0007669"/>
    <property type="project" value="UniProtKB-KW"/>
</dbReference>
<keyword evidence="5 8" id="KW-0289">Folate biosynthesis</keyword>
<comment type="pathway">
    <text evidence="3 8">Cofactor biosynthesis; tetrahydrofolate biosynthesis; 2-amino-4-hydroxy-6-hydroxymethyl-7,8-dihydropteridine diphosphate from 7,8-dihydroneopterin triphosphate: step 3/4.</text>
</comment>
<dbReference type="InterPro" id="IPR006156">
    <property type="entry name" value="Dihydroneopterin_aldolase"/>
</dbReference>
<evidence type="ECO:0000256" key="8">
    <source>
        <dbReference type="RuleBase" id="RU362079"/>
    </source>
</evidence>
<dbReference type="Gene3D" id="3.30.1130.10">
    <property type="match status" value="1"/>
</dbReference>
<dbReference type="Proteomes" id="UP000247838">
    <property type="component" value="Unassembled WGS sequence"/>
</dbReference>
<comment type="catalytic activity">
    <reaction evidence="1">
        <text>7,8-dihydroneopterin = 7,8-dihydromonapterin</text>
        <dbReference type="Rhea" id="RHEA:45328"/>
        <dbReference type="ChEBI" id="CHEBI:17001"/>
        <dbReference type="ChEBI" id="CHEBI:71175"/>
        <dbReference type="EC" id="5.1.99.8"/>
    </reaction>
</comment>
<dbReference type="InterPro" id="IPR043133">
    <property type="entry name" value="GTP-CH-I_C/QueF"/>
</dbReference>
<dbReference type="STRING" id="1267021.FPB0191_01358"/>
<accession>A0A0A7S132</accession>
<dbReference type="GO" id="GO:0005737">
    <property type="term" value="C:cytoplasm"/>
    <property type="evidence" value="ECO:0007669"/>
    <property type="project" value="TreeGrafter"/>
</dbReference>
<dbReference type="FunFam" id="3.30.1130.10:FF:000002">
    <property type="entry name" value="7,8-dihydroneopterin aldolase"/>
    <property type="match status" value="1"/>
</dbReference>
<protein>
    <recommendedName>
        <fullName evidence="8">7,8-dihydroneopterin aldolase</fullName>
        <ecNumber evidence="8">4.1.2.25</ecNumber>
    </recommendedName>
</protein>
<evidence type="ECO:0000256" key="5">
    <source>
        <dbReference type="ARBA" id="ARBA00022909"/>
    </source>
</evidence>
<dbReference type="AlphaFoldDB" id="A0A0A7S132"/>
<comment type="function">
    <text evidence="8">Catalyzes the conversion of 7,8-dihydroneopterin to 6-hydroxymethyl-7,8-dihydropterin.</text>
</comment>
<evidence type="ECO:0000313" key="10">
    <source>
        <dbReference type="EMBL" id="AJA45178.1"/>
    </source>
</evidence>
<dbReference type="OrthoDB" id="9810587at2"/>
<evidence type="ECO:0000256" key="1">
    <source>
        <dbReference type="ARBA" id="ARBA00000693"/>
    </source>
</evidence>
<dbReference type="GO" id="GO:0046654">
    <property type="term" value="P:tetrahydrofolate biosynthetic process"/>
    <property type="evidence" value="ECO:0007669"/>
    <property type="project" value="UniProtKB-UniRule"/>
</dbReference>
<proteinExistence type="inferred from homology"/>
<dbReference type="SMART" id="SM00905">
    <property type="entry name" value="FolB"/>
    <property type="match status" value="1"/>
</dbReference>
<evidence type="ECO:0000259" key="9">
    <source>
        <dbReference type="SMART" id="SM00905"/>
    </source>
</evidence>
<dbReference type="Proteomes" id="UP000030901">
    <property type="component" value="Chromosome"/>
</dbReference>
<evidence type="ECO:0000256" key="7">
    <source>
        <dbReference type="ARBA" id="ARBA00023239"/>
    </source>
</evidence>
<reference evidence="10 12" key="1">
    <citation type="journal article" date="2014" name="Appl. Environ. Microbiol.">
        <title>Gut symbionts from distinct hosts exhibit genotoxic activity via divergent colibactin biosynthetic pathways.</title>
        <authorList>
            <person name="Engel P."/>
            <person name="Vizcaino M.I."/>
            <person name="Crawford J.M."/>
        </authorList>
    </citation>
    <scope>NUCLEOTIDE SEQUENCE [LARGE SCALE GENOMIC DNA]</scope>
    <source>
        <strain evidence="10 12">PEB0191</strain>
    </source>
</reference>
<dbReference type="HOGENOM" id="CLU_112632_0_2_6"/>
<organism evidence="10 12">
    <name type="scientific">Frischella perrara</name>
    <dbReference type="NCBI Taxonomy" id="1267021"/>
    <lineage>
        <taxon>Bacteria</taxon>
        <taxon>Pseudomonadati</taxon>
        <taxon>Pseudomonadota</taxon>
        <taxon>Gammaproteobacteria</taxon>
        <taxon>Orbales</taxon>
        <taxon>Orbaceae</taxon>
        <taxon>Frischella</taxon>
    </lineage>
</organism>
<dbReference type="PANTHER" id="PTHR42844">
    <property type="entry name" value="DIHYDRONEOPTERIN ALDOLASE 1-RELATED"/>
    <property type="match status" value="1"/>
</dbReference>
<dbReference type="GO" id="GO:0004150">
    <property type="term" value="F:dihydroneopterin aldolase activity"/>
    <property type="evidence" value="ECO:0007669"/>
    <property type="project" value="UniProtKB-UniRule"/>
</dbReference>
<evidence type="ECO:0000313" key="12">
    <source>
        <dbReference type="Proteomes" id="UP000030901"/>
    </source>
</evidence>
<evidence type="ECO:0000313" key="13">
    <source>
        <dbReference type="Proteomes" id="UP000247838"/>
    </source>
</evidence>
<dbReference type="InterPro" id="IPR006157">
    <property type="entry name" value="FolB_dom"/>
</dbReference>
<dbReference type="KEGG" id="fpp:FPB0191_01358"/>
<keyword evidence="7 8" id="KW-0456">Lyase</keyword>
<comment type="catalytic activity">
    <reaction evidence="2 8">
        <text>7,8-dihydroneopterin = 6-hydroxymethyl-7,8-dihydropterin + glycolaldehyde</text>
        <dbReference type="Rhea" id="RHEA:10540"/>
        <dbReference type="ChEBI" id="CHEBI:17001"/>
        <dbReference type="ChEBI" id="CHEBI:17071"/>
        <dbReference type="ChEBI" id="CHEBI:44841"/>
        <dbReference type="EC" id="4.1.2.25"/>
    </reaction>
</comment>
<evidence type="ECO:0000256" key="2">
    <source>
        <dbReference type="ARBA" id="ARBA00001353"/>
    </source>
</evidence>
<keyword evidence="12" id="KW-1185">Reference proteome</keyword>
<feature type="domain" description="Dihydroneopterin aldolase/epimerase" evidence="9">
    <location>
        <begin position="6"/>
        <end position="116"/>
    </location>
</feature>
<name>A0A0A7S132_FRIPE</name>
<keyword evidence="6" id="KW-0413">Isomerase</keyword>
<dbReference type="NCBIfam" id="TIGR00525">
    <property type="entry name" value="folB"/>
    <property type="match status" value="1"/>
</dbReference>
<dbReference type="SUPFAM" id="SSF55620">
    <property type="entry name" value="Tetrahydrobiopterin biosynthesis enzymes-like"/>
    <property type="match status" value="1"/>
</dbReference>
<dbReference type="UniPathway" id="UPA00077">
    <property type="reaction ID" value="UER00154"/>
</dbReference>
<comment type="similarity">
    <text evidence="4 8">Belongs to the DHNA family.</text>
</comment>
<evidence type="ECO:0000256" key="3">
    <source>
        <dbReference type="ARBA" id="ARBA00005013"/>
    </source>
</evidence>
<dbReference type="EC" id="4.1.2.25" evidence="8"/>
<gene>
    <name evidence="11" type="primary">folB</name>
    <name evidence="11" type="ORF">DKK76_06535</name>
    <name evidence="10" type="ORF">FPB0191_01358</name>
</gene>
<dbReference type="EMBL" id="QGLM01000013">
    <property type="protein sequence ID" value="PXY95429.1"/>
    <property type="molecule type" value="Genomic_DNA"/>
</dbReference>
<reference evidence="11 13" key="2">
    <citation type="submission" date="2018-05" db="EMBL/GenBank/DDBJ databases">
        <title>Reference genomes for bee gut microbiota database.</title>
        <authorList>
            <person name="Ellegaard K.M."/>
        </authorList>
    </citation>
    <scope>NUCLEOTIDE SEQUENCE [LARGE SCALE GENOMIC DNA]</scope>
    <source>
        <strain evidence="11 13">ESL0167</strain>
    </source>
</reference>
<sequence length="119" mass="13515">MNRDRVCIEGLTILTTIGVYDWEKSIKQKLVLDIEIAWNNQPAGMSDNVEDCLDYAKVSQSVIDFVENNQFDLIERVAECVAEMILQDYSVPWIRIKVSKPTAVVAARNVAIIIERTNV</sequence>
<dbReference type="PANTHER" id="PTHR42844:SF1">
    <property type="entry name" value="DIHYDRONEOPTERIN ALDOLASE 1-RELATED"/>
    <property type="match status" value="1"/>
</dbReference>
<dbReference type="NCBIfam" id="TIGR00526">
    <property type="entry name" value="folB_dom"/>
    <property type="match status" value="1"/>
</dbReference>
<evidence type="ECO:0000256" key="4">
    <source>
        <dbReference type="ARBA" id="ARBA00005708"/>
    </source>
</evidence>
<evidence type="ECO:0000256" key="6">
    <source>
        <dbReference type="ARBA" id="ARBA00023235"/>
    </source>
</evidence>
<dbReference type="CDD" id="cd00534">
    <property type="entry name" value="DHNA_DHNTPE"/>
    <property type="match status" value="1"/>
</dbReference>
<dbReference type="RefSeq" id="WP_039104897.1">
    <property type="nucleotide sequence ID" value="NZ_CAMKYU010000004.1"/>
</dbReference>
<dbReference type="EMBL" id="CP009056">
    <property type="protein sequence ID" value="AJA45178.1"/>
    <property type="molecule type" value="Genomic_DNA"/>
</dbReference>